<dbReference type="SMART" id="SM00382">
    <property type="entry name" value="AAA"/>
    <property type="match status" value="1"/>
</dbReference>
<dbReference type="SUPFAM" id="SSF52540">
    <property type="entry name" value="P-loop containing nucleoside triphosphate hydrolases"/>
    <property type="match status" value="1"/>
</dbReference>
<dbReference type="PROSITE" id="PS50893">
    <property type="entry name" value="ABC_TRANSPORTER_2"/>
    <property type="match status" value="1"/>
</dbReference>
<comment type="similarity">
    <text evidence="9">Belongs to the ABC transporter superfamily. Drug exporter-1 (DrugE1) (TC 3.A.1.105) family.</text>
</comment>
<evidence type="ECO:0000313" key="12">
    <source>
        <dbReference type="Proteomes" id="UP000678016"/>
    </source>
</evidence>
<reference evidence="12" key="1">
    <citation type="submission" date="2021-05" db="EMBL/GenBank/DDBJ databases">
        <title>Direct Submission.</title>
        <authorList>
            <person name="Li K."/>
            <person name="Gao J."/>
        </authorList>
    </citation>
    <scope>NUCLEOTIDE SEQUENCE [LARGE SCALE GENOMIC DNA]</scope>
    <source>
        <strain evidence="12">HDS12</strain>
    </source>
</reference>
<dbReference type="Gene3D" id="3.40.50.300">
    <property type="entry name" value="P-loop containing nucleotide triphosphate hydrolases"/>
    <property type="match status" value="1"/>
</dbReference>
<accession>A0ABX8BZG4</accession>
<dbReference type="PROSITE" id="PS00211">
    <property type="entry name" value="ABC_TRANSPORTER_1"/>
    <property type="match status" value="1"/>
</dbReference>
<dbReference type="Proteomes" id="UP000678016">
    <property type="component" value="Chromosome"/>
</dbReference>
<evidence type="ECO:0000256" key="4">
    <source>
        <dbReference type="ARBA" id="ARBA00022741"/>
    </source>
</evidence>
<evidence type="ECO:0000256" key="5">
    <source>
        <dbReference type="ARBA" id="ARBA00022840"/>
    </source>
</evidence>
<evidence type="ECO:0000256" key="8">
    <source>
        <dbReference type="ARBA" id="ARBA00023251"/>
    </source>
</evidence>
<dbReference type="PANTHER" id="PTHR42711">
    <property type="entry name" value="ABC TRANSPORTER ATP-BINDING PROTEIN"/>
    <property type="match status" value="1"/>
</dbReference>
<evidence type="ECO:0000256" key="3">
    <source>
        <dbReference type="ARBA" id="ARBA00022475"/>
    </source>
</evidence>
<protein>
    <submittedName>
        <fullName evidence="11">ATP-binding cassette domain-containing protein</fullName>
    </submittedName>
</protein>
<dbReference type="InterPro" id="IPR003593">
    <property type="entry name" value="AAA+_ATPase"/>
</dbReference>
<dbReference type="NCBIfam" id="TIGR01188">
    <property type="entry name" value="drrA"/>
    <property type="match status" value="1"/>
</dbReference>
<comment type="subcellular location">
    <subcellularLocation>
        <location evidence="1">Cell membrane</location>
        <topology evidence="1">Peripheral membrane protein</topology>
        <orientation evidence="1">Cytoplasmic side</orientation>
    </subcellularLocation>
</comment>
<dbReference type="InterPro" id="IPR050763">
    <property type="entry name" value="ABC_transporter_ATP-binding"/>
</dbReference>
<evidence type="ECO:0000256" key="7">
    <source>
        <dbReference type="ARBA" id="ARBA00023136"/>
    </source>
</evidence>
<keyword evidence="2" id="KW-0813">Transport</keyword>
<dbReference type="Pfam" id="PF00005">
    <property type="entry name" value="ABC_tran"/>
    <property type="match status" value="1"/>
</dbReference>
<keyword evidence="4" id="KW-0547">Nucleotide-binding</keyword>
<dbReference type="InterPro" id="IPR003439">
    <property type="entry name" value="ABC_transporter-like_ATP-bd"/>
</dbReference>
<evidence type="ECO:0000259" key="10">
    <source>
        <dbReference type="PROSITE" id="PS50893"/>
    </source>
</evidence>
<dbReference type="RefSeq" id="WP_212640516.1">
    <property type="nucleotide sequence ID" value="NZ_CP074132.1"/>
</dbReference>
<feature type="domain" description="ABC transporter" evidence="10">
    <location>
        <begin position="21"/>
        <end position="254"/>
    </location>
</feature>
<evidence type="ECO:0000256" key="6">
    <source>
        <dbReference type="ARBA" id="ARBA00022967"/>
    </source>
</evidence>
<keyword evidence="12" id="KW-1185">Reference proteome</keyword>
<name>A0ABX8BZG4_9ACTN</name>
<evidence type="ECO:0000256" key="9">
    <source>
        <dbReference type="ARBA" id="ARBA00049985"/>
    </source>
</evidence>
<dbReference type="PANTHER" id="PTHR42711:SF19">
    <property type="entry name" value="DOXORUBICIN RESISTANCE ATP-BINDING PROTEIN DRRA"/>
    <property type="match status" value="1"/>
</dbReference>
<keyword evidence="8" id="KW-0046">Antibiotic resistance</keyword>
<evidence type="ECO:0000256" key="1">
    <source>
        <dbReference type="ARBA" id="ARBA00004413"/>
    </source>
</evidence>
<dbReference type="InterPro" id="IPR017871">
    <property type="entry name" value="ABC_transporter-like_CS"/>
</dbReference>
<evidence type="ECO:0000313" key="11">
    <source>
        <dbReference type="EMBL" id="QUX27453.1"/>
    </source>
</evidence>
<keyword evidence="6" id="KW-1278">Translocase</keyword>
<dbReference type="EMBL" id="CP074132">
    <property type="protein sequence ID" value="QUX27453.1"/>
    <property type="molecule type" value="Genomic_DNA"/>
</dbReference>
<dbReference type="GO" id="GO:0005524">
    <property type="term" value="F:ATP binding"/>
    <property type="evidence" value="ECO:0007669"/>
    <property type="project" value="UniProtKB-KW"/>
</dbReference>
<organism evidence="11 12">
    <name type="scientific">Nocardiopsis akebiae</name>
    <dbReference type="NCBI Taxonomy" id="2831968"/>
    <lineage>
        <taxon>Bacteria</taxon>
        <taxon>Bacillati</taxon>
        <taxon>Actinomycetota</taxon>
        <taxon>Actinomycetes</taxon>
        <taxon>Streptosporangiales</taxon>
        <taxon>Nocardiopsidaceae</taxon>
        <taxon>Nocardiopsis</taxon>
    </lineage>
</organism>
<keyword evidence="5 11" id="KW-0067">ATP-binding</keyword>
<dbReference type="InterPro" id="IPR027417">
    <property type="entry name" value="P-loop_NTPase"/>
</dbReference>
<dbReference type="InterPro" id="IPR005894">
    <property type="entry name" value="DrrA"/>
</dbReference>
<proteinExistence type="inferred from homology"/>
<gene>
    <name evidence="11" type="ORF">KGD83_19310</name>
</gene>
<evidence type="ECO:0000256" key="2">
    <source>
        <dbReference type="ARBA" id="ARBA00022448"/>
    </source>
</evidence>
<keyword evidence="3" id="KW-1003">Cell membrane</keyword>
<sequence length="337" mass="35855">MRPAPAVDDRAAEHRTADPVILARNVRKAYPGARGRAALDGFDLEVPPGAVHALLGPNGAGKTTAVRVMSTLLRFDSGQVRVAGSDVARQSARVRSRIGFAGQYAALDEVLDGRRNLEMFARLHHLRARAARARAAELLERFGLTAAAHRPVREYSGGMRRRLDLAASLIPDPAVLFLDEPTTGLDPRSRAEVWRAVRDLAEGGTTVLLTTQYLEEADRLADRISVVDAGRVIAEGTPEELKSRVGGGRVEAVVADADALSPVAEVLGRVAGALPEVDADALRVSVPFDGRGAGLVKAVRALDEAGLDVEDVALRRPTLDDVFLGLTGRQGTRGEGP</sequence>
<keyword evidence="7" id="KW-0472">Membrane</keyword>